<reference evidence="4 5" key="1">
    <citation type="submission" date="2023-08" db="EMBL/GenBank/DDBJ databases">
        <title>Transcriptome Analysis of Halomonas alkalicola CICC 11012s to Identify the Genes Involved in Alkaline Tolerances.</title>
        <authorList>
            <person name="Zhai L."/>
        </authorList>
    </citation>
    <scope>NUCLEOTIDE SEQUENCE [LARGE SCALE GENOMIC DNA]</scope>
    <source>
        <strain evidence="4 5">CICC 11012s</strain>
    </source>
</reference>
<dbReference type="Pfam" id="PF12849">
    <property type="entry name" value="PBP_like_2"/>
    <property type="match status" value="1"/>
</dbReference>
<dbReference type="InterPro" id="IPR050811">
    <property type="entry name" value="Phosphate_ABC_transporter"/>
</dbReference>
<evidence type="ECO:0000256" key="1">
    <source>
        <dbReference type="ARBA" id="ARBA00022729"/>
    </source>
</evidence>
<gene>
    <name evidence="4" type="ORF">B6N23_10070</name>
</gene>
<feature type="domain" description="PBP" evidence="3">
    <location>
        <begin position="26"/>
        <end position="284"/>
    </location>
</feature>
<keyword evidence="5" id="KW-1185">Reference proteome</keyword>
<evidence type="ECO:0000313" key="5">
    <source>
        <dbReference type="Proteomes" id="UP001235344"/>
    </source>
</evidence>
<evidence type="ECO:0000313" key="4">
    <source>
        <dbReference type="EMBL" id="WLI72148.1"/>
    </source>
</evidence>
<dbReference type="SUPFAM" id="SSF53850">
    <property type="entry name" value="Periplasmic binding protein-like II"/>
    <property type="match status" value="1"/>
</dbReference>
<dbReference type="Proteomes" id="UP001235344">
    <property type="component" value="Chromosome"/>
</dbReference>
<feature type="signal peptide" evidence="2">
    <location>
        <begin position="1"/>
        <end position="25"/>
    </location>
</feature>
<proteinExistence type="predicted"/>
<name>A0ABY9H1M1_9GAMM</name>
<organism evidence="4 5">
    <name type="scientific">Halomonas alkalicola</name>
    <dbReference type="NCBI Taxonomy" id="1930622"/>
    <lineage>
        <taxon>Bacteria</taxon>
        <taxon>Pseudomonadati</taxon>
        <taxon>Pseudomonadota</taxon>
        <taxon>Gammaproteobacteria</taxon>
        <taxon>Oceanospirillales</taxon>
        <taxon>Halomonadaceae</taxon>
        <taxon>Halomonas</taxon>
    </lineage>
</organism>
<protein>
    <submittedName>
        <fullName evidence="4">Phosphate ABC transporter substrate-binding protein</fullName>
    </submittedName>
</protein>
<sequence>MTWRQRAAMGCLALLLVWAPGLAQADADEVAGTLGAVGSDTLAGLMLHWGEALAEQYPAVRLQLQASGSSSAPTALIAGTTRLGPMSRPMSEAERAAFVARHGYPPLELEVARDALAVVVHRHNPLESLTLAELDALFSDTLRCGGEAPIERWSQLGSGLPEGRVRLHGRNVASGTHDLFRLRGLCGGRFRLDVNEHPGSAAVVAAVAAEPGAIGYAGLNHLTPAVRPVARRDSESGELHPPSAMMVSRGDYPLSRSLYVYVNRPPGATLPGPERAFLELVLSDAGQAVVKELGFVPLTPAERERQRRRLEGHGGR</sequence>
<dbReference type="PANTHER" id="PTHR30570:SF6">
    <property type="entry name" value="PHOSPHATE-BINDING PROTEIN PSTS"/>
    <property type="match status" value="1"/>
</dbReference>
<dbReference type="Gene3D" id="3.40.190.10">
    <property type="entry name" value="Periplasmic binding protein-like II"/>
    <property type="match status" value="2"/>
</dbReference>
<dbReference type="PANTHER" id="PTHR30570">
    <property type="entry name" value="PERIPLASMIC PHOSPHATE BINDING COMPONENT OF PHOSPHATE ABC TRANSPORTER"/>
    <property type="match status" value="1"/>
</dbReference>
<feature type="chain" id="PRO_5045584317" evidence="2">
    <location>
        <begin position="26"/>
        <end position="316"/>
    </location>
</feature>
<dbReference type="EMBL" id="CP131913">
    <property type="protein sequence ID" value="WLI72148.1"/>
    <property type="molecule type" value="Genomic_DNA"/>
</dbReference>
<evidence type="ECO:0000259" key="3">
    <source>
        <dbReference type="Pfam" id="PF12849"/>
    </source>
</evidence>
<keyword evidence="1 2" id="KW-0732">Signal</keyword>
<dbReference type="InterPro" id="IPR024370">
    <property type="entry name" value="PBP_domain"/>
</dbReference>
<accession>A0ABY9H1M1</accession>
<dbReference type="CDD" id="cd13653">
    <property type="entry name" value="PBP2_phosphate_like_1"/>
    <property type="match status" value="1"/>
</dbReference>
<evidence type="ECO:0000256" key="2">
    <source>
        <dbReference type="SAM" id="SignalP"/>
    </source>
</evidence>
<dbReference type="RefSeq" id="WP_305498388.1">
    <property type="nucleotide sequence ID" value="NZ_CP131913.1"/>
</dbReference>